<dbReference type="SMART" id="SM00954">
    <property type="entry name" value="RelA_SpoT"/>
    <property type="match status" value="1"/>
</dbReference>
<sequence length="705" mass="79984">MSAINHFLISLTSYLDSQQIELVKRAYYYAETAHGEQRRTSGEPYITHPLAVAKILASMHMDHHSLAAAMLHDVIEDTGVGKAELEEQFGVTVAQLVDGVSKLTNIEFSSREEKQAHNFEKMAIAMSKDIRVIIVKLADRLHNMRTLGPLKSEKRRRIAKETLEIYARIAARLGMQRLHIEFEDRGFEALYPLRARRLKAAVSSVRSKQKELVEHIKESLDNQVQRWNINALIIGREKHLFSIYRKMELTGEKKKRFRDITDVFAFRVIAESIDDCYRVLGAVHSLYSPMPGRIKDYIAIPKINGYQSIHTVLNGPQNIPIEVQIRTKEMDEIANAGIAAHWLYKSDDDGSVSHSRARRWVKNLLELQQSAGDPLEFIEQVKNDFFSDEIYVFTPKGKIIELPRDATAVDFAYAVHTEIGNTCFACRINNRSASLNQTLENGQKVQIITAEDRRPQALWLSSVKTSKARIAIRHALKNYQQQDAIDLGRRMLNRTLAQIGVCVDENVAPDHLRSVFEELSYKNIDELLSAIGLGKQMSTTVAKLLVPERADEISTHVESPLTIDSTDGTMITLSRCCHPIPGDPILGVMSSDKGLAIHVDTCKNIADIRDNIEKVNHVNWSPNVQGEFPVDLIINVESDRSLFAKIASRITEMGANIEKIQYKEQDPNRNILRLTIAVRNRVHLADILRRIRGMRQVEKIGRDKN</sequence>
<feature type="domain" description="HD" evidence="7">
    <location>
        <begin position="45"/>
        <end position="144"/>
    </location>
</feature>
<dbReference type="STRING" id="62101.AB835_01950"/>
<dbReference type="GO" id="GO:0015949">
    <property type="term" value="P:nucleobase-containing small molecule interconversion"/>
    <property type="evidence" value="ECO:0007669"/>
    <property type="project" value="UniProtKB-ARBA"/>
</dbReference>
<dbReference type="Pfam" id="PF02824">
    <property type="entry name" value="TGS"/>
    <property type="match status" value="1"/>
</dbReference>
<dbReference type="InterPro" id="IPR004095">
    <property type="entry name" value="TGS"/>
</dbReference>
<accession>A0A1D2QTC6</accession>
<dbReference type="InterPro" id="IPR043519">
    <property type="entry name" value="NT_sf"/>
</dbReference>
<dbReference type="FunFam" id="3.10.20.30:FF:000002">
    <property type="entry name" value="GTP pyrophosphokinase (RelA/SpoT)"/>
    <property type="match status" value="1"/>
</dbReference>
<feature type="domain" description="TGS" evidence="8">
    <location>
        <begin position="388"/>
        <end position="449"/>
    </location>
</feature>
<dbReference type="SMART" id="SM00471">
    <property type="entry name" value="HDc"/>
    <property type="match status" value="1"/>
</dbReference>
<comment type="similarity">
    <text evidence="5">Belongs to the relA/spoT family.</text>
</comment>
<dbReference type="InterPro" id="IPR045600">
    <property type="entry name" value="RelA/SpoT_AH_RIS"/>
</dbReference>
<evidence type="ECO:0000256" key="4">
    <source>
        <dbReference type="ARBA" id="ARBA00047968"/>
    </source>
</evidence>
<dbReference type="FunFam" id="3.30.460.10:FF:000001">
    <property type="entry name" value="GTP pyrophosphokinase RelA"/>
    <property type="match status" value="1"/>
</dbReference>
<dbReference type="PROSITE" id="PS51831">
    <property type="entry name" value="HD"/>
    <property type="match status" value="1"/>
</dbReference>
<dbReference type="Gene3D" id="3.10.20.30">
    <property type="match status" value="1"/>
</dbReference>
<dbReference type="InterPro" id="IPR012675">
    <property type="entry name" value="Beta-grasp_dom_sf"/>
</dbReference>
<dbReference type="InterPro" id="IPR004811">
    <property type="entry name" value="RelA/Spo_fam"/>
</dbReference>
<evidence type="ECO:0000259" key="8">
    <source>
        <dbReference type="PROSITE" id="PS51880"/>
    </source>
</evidence>
<keyword evidence="9" id="KW-0808">Transferase</keyword>
<dbReference type="InterPro" id="IPR002912">
    <property type="entry name" value="ACT_dom"/>
</dbReference>
<dbReference type="CDD" id="cd01668">
    <property type="entry name" value="TGS_RSH"/>
    <property type="match status" value="1"/>
</dbReference>
<evidence type="ECO:0000256" key="3">
    <source>
        <dbReference type="ARBA" id="ARBA00024387"/>
    </source>
</evidence>
<dbReference type="Pfam" id="PF19296">
    <property type="entry name" value="RelA_AH_RIS"/>
    <property type="match status" value="1"/>
</dbReference>
<dbReference type="EMBL" id="MDLC01000004">
    <property type="protein sequence ID" value="ODS24835.1"/>
    <property type="molecule type" value="Genomic_DNA"/>
</dbReference>
<gene>
    <name evidence="9" type="ORF">AB835_01950</name>
</gene>
<evidence type="ECO:0000313" key="9">
    <source>
        <dbReference type="EMBL" id="ODS24835.1"/>
    </source>
</evidence>
<dbReference type="GO" id="GO:0016301">
    <property type="term" value="F:kinase activity"/>
    <property type="evidence" value="ECO:0007669"/>
    <property type="project" value="UniProtKB-KW"/>
</dbReference>
<dbReference type="Pfam" id="PF13328">
    <property type="entry name" value="HD_4"/>
    <property type="match status" value="1"/>
</dbReference>
<dbReference type="CDD" id="cd05399">
    <property type="entry name" value="NT_Rel-Spo_like"/>
    <property type="match status" value="1"/>
</dbReference>
<dbReference type="Pfam" id="PF13291">
    <property type="entry name" value="ACT_4"/>
    <property type="match status" value="1"/>
</dbReference>
<dbReference type="InterPro" id="IPR033655">
    <property type="entry name" value="TGS_RelA/SpoT"/>
</dbReference>
<dbReference type="PANTHER" id="PTHR21262:SF36">
    <property type="entry name" value="BIFUNCTIONAL (P)PPGPP SYNTHASE_HYDROLASE SPOT"/>
    <property type="match status" value="1"/>
</dbReference>
<organism evidence="9 10">
    <name type="scientific">Candidatus Endobugula sertula</name>
    <name type="common">Bugula neritina bacterial symbiont</name>
    <dbReference type="NCBI Taxonomy" id="62101"/>
    <lineage>
        <taxon>Bacteria</taxon>
        <taxon>Pseudomonadati</taxon>
        <taxon>Pseudomonadota</taxon>
        <taxon>Gammaproteobacteria</taxon>
        <taxon>Cellvibrionales</taxon>
        <taxon>Cellvibrionaceae</taxon>
        <taxon>Candidatus Endobugula</taxon>
    </lineage>
</organism>
<evidence type="ECO:0000256" key="2">
    <source>
        <dbReference type="ARBA" id="ARBA00024329"/>
    </source>
</evidence>
<dbReference type="PANTHER" id="PTHR21262">
    <property type="entry name" value="GUANOSINE-3',5'-BIS DIPHOSPHATE 3'-PYROPHOSPHOHYDROLASE"/>
    <property type="match status" value="1"/>
</dbReference>
<evidence type="ECO:0000256" key="1">
    <source>
        <dbReference type="ARBA" id="ARBA00022801"/>
    </source>
</evidence>
<dbReference type="UniPathway" id="UPA00908">
    <property type="reaction ID" value="UER00886"/>
</dbReference>
<comment type="catalytic activity">
    <reaction evidence="4">
        <text>guanosine 3',5'-bis(diphosphate) + H2O = GDP + diphosphate + H(+)</text>
        <dbReference type="Rhea" id="RHEA:14253"/>
        <dbReference type="ChEBI" id="CHEBI:15377"/>
        <dbReference type="ChEBI" id="CHEBI:15378"/>
        <dbReference type="ChEBI" id="CHEBI:33019"/>
        <dbReference type="ChEBI" id="CHEBI:58189"/>
        <dbReference type="ChEBI" id="CHEBI:77828"/>
        <dbReference type="EC" id="3.1.7.2"/>
    </reaction>
</comment>
<dbReference type="GO" id="GO:0015970">
    <property type="term" value="P:guanosine tetraphosphate biosynthetic process"/>
    <property type="evidence" value="ECO:0007669"/>
    <property type="project" value="UniProtKB-UniPathway"/>
</dbReference>
<comment type="pathway">
    <text evidence="2">Purine metabolism; ppGpp biosynthesis; ppGpp from GDP: step 1/1.</text>
</comment>
<dbReference type="Gene3D" id="3.30.460.10">
    <property type="entry name" value="Beta Polymerase, domain 2"/>
    <property type="match status" value="1"/>
</dbReference>
<dbReference type="EC" id="3.1.7.2" evidence="3"/>
<dbReference type="SUPFAM" id="SSF81271">
    <property type="entry name" value="TGS-like"/>
    <property type="match status" value="1"/>
</dbReference>
<dbReference type="GO" id="GO:0008728">
    <property type="term" value="F:GTP diphosphokinase activity"/>
    <property type="evidence" value="ECO:0007669"/>
    <property type="project" value="TreeGrafter"/>
</dbReference>
<dbReference type="InterPro" id="IPR007685">
    <property type="entry name" value="RelA_SpoT"/>
</dbReference>
<dbReference type="SUPFAM" id="SSF81301">
    <property type="entry name" value="Nucleotidyltransferase"/>
    <property type="match status" value="1"/>
</dbReference>
<dbReference type="FunFam" id="1.10.3210.10:FF:000001">
    <property type="entry name" value="GTP pyrophosphokinase RelA"/>
    <property type="match status" value="1"/>
</dbReference>
<evidence type="ECO:0000313" key="10">
    <source>
        <dbReference type="Proteomes" id="UP000242502"/>
    </source>
</evidence>
<reference evidence="9 10" key="1">
    <citation type="journal article" date="2016" name="Appl. Environ. Microbiol.">
        <title>Lack of Overt Genome Reduction in the Bryostatin-Producing Bryozoan Symbiont "Candidatus Endobugula sertula".</title>
        <authorList>
            <person name="Miller I.J."/>
            <person name="Vanee N."/>
            <person name="Fong S.S."/>
            <person name="Lim-Fong G.E."/>
            <person name="Kwan J.C."/>
        </authorList>
    </citation>
    <scope>NUCLEOTIDE SEQUENCE [LARGE SCALE GENOMIC DNA]</scope>
    <source>
        <strain evidence="9">AB1-4</strain>
    </source>
</reference>
<dbReference type="AlphaFoldDB" id="A0A1D2QTC6"/>
<keyword evidence="9" id="KW-0418">Kinase</keyword>
<name>A0A1D2QTC6_9GAMM</name>
<dbReference type="GO" id="GO:0008893">
    <property type="term" value="F:guanosine-3',5'-bis(diphosphate) 3'-diphosphatase activity"/>
    <property type="evidence" value="ECO:0007669"/>
    <property type="project" value="UniProtKB-EC"/>
</dbReference>
<dbReference type="InterPro" id="IPR003607">
    <property type="entry name" value="HD/PDEase_dom"/>
</dbReference>
<feature type="domain" description="ACT" evidence="6">
    <location>
        <begin position="631"/>
        <end position="705"/>
    </location>
</feature>
<proteinExistence type="inferred from homology"/>
<dbReference type="Proteomes" id="UP000242502">
    <property type="component" value="Unassembled WGS sequence"/>
</dbReference>
<comment type="caution">
    <text evidence="9">The sequence shown here is derived from an EMBL/GenBank/DDBJ whole genome shotgun (WGS) entry which is preliminary data.</text>
</comment>
<protein>
    <recommendedName>
        <fullName evidence="3">guanosine-3',5'-bis(diphosphate) 3'-diphosphatase</fullName>
        <ecNumber evidence="3">3.1.7.2</ecNumber>
    </recommendedName>
</protein>
<dbReference type="Pfam" id="PF04607">
    <property type="entry name" value="RelA_SpoT"/>
    <property type="match status" value="1"/>
</dbReference>
<evidence type="ECO:0000259" key="7">
    <source>
        <dbReference type="PROSITE" id="PS51831"/>
    </source>
</evidence>
<dbReference type="NCBIfam" id="TIGR00691">
    <property type="entry name" value="spoT_relA"/>
    <property type="match status" value="1"/>
</dbReference>
<dbReference type="InterPro" id="IPR006674">
    <property type="entry name" value="HD_domain"/>
</dbReference>
<evidence type="ECO:0000259" key="6">
    <source>
        <dbReference type="PROSITE" id="PS51671"/>
    </source>
</evidence>
<dbReference type="CDD" id="cd00077">
    <property type="entry name" value="HDc"/>
    <property type="match status" value="1"/>
</dbReference>
<dbReference type="SUPFAM" id="SSF109604">
    <property type="entry name" value="HD-domain/PDEase-like"/>
    <property type="match status" value="1"/>
</dbReference>
<keyword evidence="1" id="KW-0378">Hydrolase</keyword>
<dbReference type="GO" id="GO:0042594">
    <property type="term" value="P:response to starvation"/>
    <property type="evidence" value="ECO:0007669"/>
    <property type="project" value="TreeGrafter"/>
</dbReference>
<evidence type="ECO:0000256" key="5">
    <source>
        <dbReference type="RuleBase" id="RU003847"/>
    </source>
</evidence>
<dbReference type="GO" id="GO:0005886">
    <property type="term" value="C:plasma membrane"/>
    <property type="evidence" value="ECO:0007669"/>
    <property type="project" value="TreeGrafter"/>
</dbReference>
<dbReference type="PROSITE" id="PS51880">
    <property type="entry name" value="TGS"/>
    <property type="match status" value="1"/>
</dbReference>
<comment type="function">
    <text evidence="5">In eubacteria ppGpp (guanosine 3'-diphosphate 5'-diphosphate) is a mediator of the stringent response that coordinates a variety of cellular activities in response to changes in nutritional abundance.</text>
</comment>
<dbReference type="Gene3D" id="3.30.70.260">
    <property type="match status" value="1"/>
</dbReference>
<dbReference type="CDD" id="cd04876">
    <property type="entry name" value="ACT_RelA-SpoT"/>
    <property type="match status" value="1"/>
</dbReference>
<dbReference type="PROSITE" id="PS51671">
    <property type="entry name" value="ACT"/>
    <property type="match status" value="1"/>
</dbReference>
<dbReference type="Gene3D" id="1.10.3210.10">
    <property type="entry name" value="Hypothetical protein af1432"/>
    <property type="match status" value="1"/>
</dbReference>
<dbReference type="InterPro" id="IPR012676">
    <property type="entry name" value="TGS-like"/>
</dbReference>